<protein>
    <submittedName>
        <fullName evidence="2">DUF998 domain-containing protein</fullName>
    </submittedName>
</protein>
<evidence type="ECO:0000256" key="1">
    <source>
        <dbReference type="SAM" id="Phobius"/>
    </source>
</evidence>
<feature type="transmembrane region" description="Helical" evidence="1">
    <location>
        <begin position="350"/>
        <end position="368"/>
    </location>
</feature>
<feature type="transmembrane region" description="Helical" evidence="1">
    <location>
        <begin position="164"/>
        <end position="184"/>
    </location>
</feature>
<keyword evidence="1" id="KW-0472">Membrane</keyword>
<gene>
    <name evidence="2" type="ORF">LB941_04840</name>
</gene>
<feature type="transmembrane region" description="Helical" evidence="1">
    <location>
        <begin position="297"/>
        <end position="316"/>
    </location>
</feature>
<feature type="transmembrane region" description="Helical" evidence="1">
    <location>
        <begin position="89"/>
        <end position="108"/>
    </location>
</feature>
<keyword evidence="3" id="KW-1185">Reference proteome</keyword>
<evidence type="ECO:0000313" key="3">
    <source>
        <dbReference type="Proteomes" id="UP001139006"/>
    </source>
</evidence>
<feature type="transmembrane region" description="Helical" evidence="1">
    <location>
        <begin position="234"/>
        <end position="258"/>
    </location>
</feature>
<sequence>MKNKDFQLNIPADISNKLQLENKKTAVLSIRRGELLVQFKDSNSDFLQKKFRLWILLITFLTSLGYYIYCNWEKMYSVKLTGNYSLATSIIIIGGLLGTLFFMFFFILDRNNPHNTFAKNIYWRNFPVIVASFALILILLLSGCMWLLGILFKGATFDCFTASVILFIFCMFVNLSMIYFALIIDVSILSTVFTLVIISGVVISMAVNTNRYWWQHNLSFLGTNKASGGWQFNATLILSALLMLALIDYLFVVLHTVFHHTWRTFILRILLTLVAINLALVGVFPNNASSHMLHDRVAFFLIYFILMLILGIRWLLPNITREFLYLSYGVGLSLVVAEILFRFIGYFSLTAFEIIAFLLAFGWLLALFNQIESLVDTRNETVVSINIRN</sequence>
<dbReference type="Proteomes" id="UP001139006">
    <property type="component" value="Unassembled WGS sequence"/>
</dbReference>
<comment type="caution">
    <text evidence="2">The sequence shown here is derived from an EMBL/GenBank/DDBJ whole genome shotgun (WGS) entry which is preliminary data.</text>
</comment>
<dbReference type="RefSeq" id="WP_253359959.1">
    <property type="nucleotide sequence ID" value="NZ_JAIULA010000007.1"/>
</dbReference>
<organism evidence="2 3">
    <name type="scientific">Ligilactobacillus ubinensis</name>
    <dbReference type="NCBI Taxonomy" id="2876789"/>
    <lineage>
        <taxon>Bacteria</taxon>
        <taxon>Bacillati</taxon>
        <taxon>Bacillota</taxon>
        <taxon>Bacilli</taxon>
        <taxon>Lactobacillales</taxon>
        <taxon>Lactobacillaceae</taxon>
        <taxon>Ligilactobacillus</taxon>
    </lineage>
</organism>
<reference evidence="2 3" key="1">
    <citation type="journal article" date="2023" name="Int. J. Syst. Evol. Microbiol.">
        <title>Ligilactobacillus ubinensis sp. nov., a novel species isolated from the wild ferment of a durian fruit (Durio zibethinus).</title>
        <authorList>
            <person name="Heng Y.C."/>
            <person name="Menon N."/>
            <person name="Chen B."/>
            <person name="Loo B.Z.L."/>
            <person name="Wong G.W.J."/>
            <person name="Lim A.C.H."/>
            <person name="Silvaraju S."/>
            <person name="Kittelmann S."/>
        </authorList>
    </citation>
    <scope>NUCLEOTIDE SEQUENCE [LARGE SCALE GENOMIC DNA]</scope>
    <source>
        <strain evidence="2 3">WILCCON 0076</strain>
    </source>
</reference>
<keyword evidence="1" id="KW-1133">Transmembrane helix</keyword>
<dbReference type="EMBL" id="JAIULA010000007">
    <property type="protein sequence ID" value="MCP0886662.1"/>
    <property type="molecule type" value="Genomic_DNA"/>
</dbReference>
<feature type="transmembrane region" description="Helical" evidence="1">
    <location>
        <begin position="265"/>
        <end position="285"/>
    </location>
</feature>
<feature type="transmembrane region" description="Helical" evidence="1">
    <location>
        <begin position="323"/>
        <end position="344"/>
    </location>
</feature>
<dbReference type="AlphaFoldDB" id="A0A9X2JL40"/>
<dbReference type="InterPro" id="IPR009339">
    <property type="entry name" value="DUF998"/>
</dbReference>
<proteinExistence type="predicted"/>
<keyword evidence="1" id="KW-0812">Transmembrane</keyword>
<dbReference type="Pfam" id="PF06197">
    <property type="entry name" value="DUF998"/>
    <property type="match status" value="1"/>
</dbReference>
<accession>A0A9X2JL40</accession>
<name>A0A9X2JL40_9LACO</name>
<feature type="transmembrane region" description="Helical" evidence="1">
    <location>
        <begin position="191"/>
        <end position="214"/>
    </location>
</feature>
<feature type="transmembrane region" description="Helical" evidence="1">
    <location>
        <begin position="51"/>
        <end position="69"/>
    </location>
</feature>
<evidence type="ECO:0000313" key="2">
    <source>
        <dbReference type="EMBL" id="MCP0886662.1"/>
    </source>
</evidence>
<feature type="transmembrane region" description="Helical" evidence="1">
    <location>
        <begin position="128"/>
        <end position="152"/>
    </location>
</feature>